<protein>
    <submittedName>
        <fullName evidence="9">Peptide ABC transporter substrate-binding protein</fullName>
    </submittedName>
</protein>
<dbReference type="EMBL" id="AZAC01000001">
    <property type="protein sequence ID" value="KIX15783.1"/>
    <property type="molecule type" value="Genomic_DNA"/>
</dbReference>
<dbReference type="Gene3D" id="3.40.50.300">
    <property type="entry name" value="P-loop containing nucleotide triphosphate hydrolases"/>
    <property type="match status" value="1"/>
</dbReference>
<dbReference type="Proteomes" id="UP000032233">
    <property type="component" value="Unassembled WGS sequence"/>
</dbReference>
<comment type="subcellular location">
    <subcellularLocation>
        <location evidence="1">Cell inner membrane</location>
        <topology evidence="1">Peripheral membrane protein</topology>
    </subcellularLocation>
</comment>
<dbReference type="PROSITE" id="PS00211">
    <property type="entry name" value="ABC_TRANSPORTER_1"/>
    <property type="match status" value="1"/>
</dbReference>
<accession>A0A0D2HZS3</accession>
<organism evidence="9 10">
    <name type="scientific">Dethiosulfatarculus sandiegensis</name>
    <dbReference type="NCBI Taxonomy" id="1429043"/>
    <lineage>
        <taxon>Bacteria</taxon>
        <taxon>Pseudomonadati</taxon>
        <taxon>Thermodesulfobacteriota</taxon>
        <taxon>Desulfarculia</taxon>
        <taxon>Desulfarculales</taxon>
        <taxon>Desulfarculaceae</taxon>
        <taxon>Dethiosulfatarculus</taxon>
    </lineage>
</organism>
<evidence type="ECO:0000256" key="3">
    <source>
        <dbReference type="ARBA" id="ARBA00022448"/>
    </source>
</evidence>
<comment type="caution">
    <text evidence="9">The sequence shown here is derived from an EMBL/GenBank/DDBJ whole genome shotgun (WGS) entry which is preliminary data.</text>
</comment>
<comment type="similarity">
    <text evidence="2">Belongs to the ABC transporter superfamily.</text>
</comment>
<evidence type="ECO:0000256" key="1">
    <source>
        <dbReference type="ARBA" id="ARBA00004417"/>
    </source>
</evidence>
<dbReference type="FunFam" id="3.40.50.300:FF:000016">
    <property type="entry name" value="Oligopeptide ABC transporter ATP-binding component"/>
    <property type="match status" value="1"/>
</dbReference>
<evidence type="ECO:0000313" key="9">
    <source>
        <dbReference type="EMBL" id="KIX15783.1"/>
    </source>
</evidence>
<dbReference type="GO" id="GO:0005886">
    <property type="term" value="C:plasma membrane"/>
    <property type="evidence" value="ECO:0007669"/>
    <property type="project" value="UniProtKB-SubCell"/>
</dbReference>
<dbReference type="NCBIfam" id="TIGR01727">
    <property type="entry name" value="oligo_HPY"/>
    <property type="match status" value="1"/>
</dbReference>
<keyword evidence="5" id="KW-0547">Nucleotide-binding</keyword>
<keyword evidence="10" id="KW-1185">Reference proteome</keyword>
<keyword evidence="6" id="KW-0067">ATP-binding</keyword>
<evidence type="ECO:0000313" key="10">
    <source>
        <dbReference type="Proteomes" id="UP000032233"/>
    </source>
</evidence>
<dbReference type="SUPFAM" id="SSF52540">
    <property type="entry name" value="P-loop containing nucleoside triphosphate hydrolases"/>
    <property type="match status" value="1"/>
</dbReference>
<keyword evidence="3" id="KW-0813">Transport</keyword>
<evidence type="ECO:0000256" key="5">
    <source>
        <dbReference type="ARBA" id="ARBA00022741"/>
    </source>
</evidence>
<dbReference type="InterPro" id="IPR013563">
    <property type="entry name" value="Oligopep_ABC_C"/>
</dbReference>
<dbReference type="AlphaFoldDB" id="A0A0D2HZS3"/>
<sequence>MNTNSEKLLRVKDLHTHFFTRKGVVKAVDGVSFELEPGRILGLVGESGAGKSITGFSILGLIDPPGRVVSGEISFKGRDLAKLPEEELVKIRGKQISMVFQDPQTSLDPVFTIGYQITEALKAHGEKDMDKNWARAEELLRMVGIPSPKERLEDYPHQFSGGMRQRVGIAIAMASNPSLIIADEPSTALDVTIQAQVLTLMRKLVKSQGASMILITHDIALVGQFCDEICVMYAGCLVEKGLKETVIRNPVHPYTQGLIASIPGSQERRRRLKQIPGIMPSLLDLPSGCPFLPRCELGDETCRIRPELEETAPGHLAACHKVGS</sequence>
<dbReference type="SMART" id="SM00382">
    <property type="entry name" value="AAA"/>
    <property type="match status" value="1"/>
</dbReference>
<keyword evidence="7" id="KW-0472">Membrane</keyword>
<dbReference type="InterPro" id="IPR003593">
    <property type="entry name" value="AAA+_ATPase"/>
</dbReference>
<dbReference type="PATRIC" id="fig|1429043.3.peg.15"/>
<dbReference type="GO" id="GO:0016887">
    <property type="term" value="F:ATP hydrolysis activity"/>
    <property type="evidence" value="ECO:0007669"/>
    <property type="project" value="InterPro"/>
</dbReference>
<dbReference type="InterPro" id="IPR050388">
    <property type="entry name" value="ABC_Ni/Peptide_Import"/>
</dbReference>
<evidence type="ECO:0000256" key="4">
    <source>
        <dbReference type="ARBA" id="ARBA00022475"/>
    </source>
</evidence>
<dbReference type="PANTHER" id="PTHR43297:SF2">
    <property type="entry name" value="DIPEPTIDE TRANSPORT ATP-BINDING PROTEIN DPPD"/>
    <property type="match status" value="1"/>
</dbReference>
<dbReference type="OrthoDB" id="9809450at2"/>
<reference evidence="9 10" key="1">
    <citation type="submission" date="2013-11" db="EMBL/GenBank/DDBJ databases">
        <title>Metagenomic analysis of a methanogenic consortium involved in long chain n-alkane degradation.</title>
        <authorList>
            <person name="Davidova I.A."/>
            <person name="Callaghan A.V."/>
            <person name="Wawrik B."/>
            <person name="Pruitt S."/>
            <person name="Marks C."/>
            <person name="Duncan K.E."/>
            <person name="Suflita J.M."/>
        </authorList>
    </citation>
    <scope>NUCLEOTIDE SEQUENCE [LARGE SCALE GENOMIC DNA]</scope>
    <source>
        <strain evidence="9 10">SPR</strain>
    </source>
</reference>
<dbReference type="PANTHER" id="PTHR43297">
    <property type="entry name" value="OLIGOPEPTIDE TRANSPORT ATP-BINDING PROTEIN APPD"/>
    <property type="match status" value="1"/>
</dbReference>
<dbReference type="GO" id="GO:0015833">
    <property type="term" value="P:peptide transport"/>
    <property type="evidence" value="ECO:0007669"/>
    <property type="project" value="InterPro"/>
</dbReference>
<proteinExistence type="inferred from homology"/>
<evidence type="ECO:0000256" key="6">
    <source>
        <dbReference type="ARBA" id="ARBA00022840"/>
    </source>
</evidence>
<evidence type="ECO:0000256" key="2">
    <source>
        <dbReference type="ARBA" id="ARBA00005417"/>
    </source>
</evidence>
<dbReference type="RefSeq" id="WP_044346037.1">
    <property type="nucleotide sequence ID" value="NZ_AZAC01000001.1"/>
</dbReference>
<dbReference type="InterPro" id="IPR003439">
    <property type="entry name" value="ABC_transporter-like_ATP-bd"/>
</dbReference>
<dbReference type="Pfam" id="PF08352">
    <property type="entry name" value="oligo_HPY"/>
    <property type="match status" value="1"/>
</dbReference>
<name>A0A0D2HZS3_9BACT</name>
<dbReference type="PROSITE" id="PS50893">
    <property type="entry name" value="ABC_TRANSPORTER_2"/>
    <property type="match status" value="1"/>
</dbReference>
<dbReference type="STRING" id="1429043.X474_00070"/>
<keyword evidence="4" id="KW-1003">Cell membrane</keyword>
<evidence type="ECO:0000256" key="7">
    <source>
        <dbReference type="ARBA" id="ARBA00023136"/>
    </source>
</evidence>
<evidence type="ECO:0000259" key="8">
    <source>
        <dbReference type="PROSITE" id="PS50893"/>
    </source>
</evidence>
<dbReference type="InterPro" id="IPR027417">
    <property type="entry name" value="P-loop_NTPase"/>
</dbReference>
<gene>
    <name evidence="9" type="ORF">X474_00070</name>
</gene>
<feature type="domain" description="ABC transporter" evidence="8">
    <location>
        <begin position="9"/>
        <end position="259"/>
    </location>
</feature>
<dbReference type="InterPro" id="IPR017871">
    <property type="entry name" value="ABC_transporter-like_CS"/>
</dbReference>
<dbReference type="CDD" id="cd03257">
    <property type="entry name" value="ABC_NikE_OppD_transporters"/>
    <property type="match status" value="1"/>
</dbReference>
<dbReference type="GO" id="GO:0005524">
    <property type="term" value="F:ATP binding"/>
    <property type="evidence" value="ECO:0007669"/>
    <property type="project" value="UniProtKB-KW"/>
</dbReference>
<dbReference type="InParanoid" id="A0A0D2HZS3"/>
<dbReference type="Pfam" id="PF00005">
    <property type="entry name" value="ABC_tran"/>
    <property type="match status" value="1"/>
</dbReference>